<accession>A0A918KYT8</accession>
<proteinExistence type="predicted"/>
<evidence type="ECO:0000313" key="1">
    <source>
        <dbReference type="EMBL" id="GGR47864.1"/>
    </source>
</evidence>
<evidence type="ECO:0000313" key="2">
    <source>
        <dbReference type="Proteomes" id="UP000658320"/>
    </source>
</evidence>
<comment type="caution">
    <text evidence="1">The sequence shown here is derived from an EMBL/GenBank/DDBJ whole genome shotgun (WGS) entry which is preliminary data.</text>
</comment>
<organism evidence="1 2">
    <name type="scientific">Streptomyces aurantiogriseus</name>
    <dbReference type="NCBI Taxonomy" id="66870"/>
    <lineage>
        <taxon>Bacteria</taxon>
        <taxon>Bacillati</taxon>
        <taxon>Actinomycetota</taxon>
        <taxon>Actinomycetes</taxon>
        <taxon>Kitasatosporales</taxon>
        <taxon>Streptomycetaceae</taxon>
        <taxon>Streptomyces</taxon>
    </lineage>
</organism>
<dbReference type="EMBL" id="BMSX01000023">
    <property type="protein sequence ID" value="GGR47864.1"/>
    <property type="molecule type" value="Genomic_DNA"/>
</dbReference>
<protein>
    <submittedName>
        <fullName evidence="1">Uncharacterized protein</fullName>
    </submittedName>
</protein>
<keyword evidence="2" id="KW-1185">Reference proteome</keyword>
<reference evidence="1" key="2">
    <citation type="submission" date="2020-09" db="EMBL/GenBank/DDBJ databases">
        <authorList>
            <person name="Sun Q."/>
            <person name="Ohkuma M."/>
        </authorList>
    </citation>
    <scope>NUCLEOTIDE SEQUENCE</scope>
    <source>
        <strain evidence="1">JCM 4346</strain>
    </source>
</reference>
<dbReference type="AlphaFoldDB" id="A0A918KYT8"/>
<sequence length="205" mass="22593">MAAPTARAGAFVQHASASLVGQGAQLAETTIEGSPNTLVFYRRDHLECERRRAQAAAGLGIADLTVLLDLPVDLPVRLDSLPTRLRERVRALPRGAVTLTGDHVCRRAVRPLTVDLVIVRARSTHWEGGLARASRFKPFARRALLVDPPAHARDELLMRAAYLGIGILEPAAEGLAWRLGPEPYRPRRHTPVAWHFTEQLHARLP</sequence>
<gene>
    <name evidence="1" type="ORF">GCM10010251_76150</name>
</gene>
<dbReference type="Proteomes" id="UP000658320">
    <property type="component" value="Unassembled WGS sequence"/>
</dbReference>
<dbReference type="RefSeq" id="WP_189942570.1">
    <property type="nucleotide sequence ID" value="NZ_BMSX01000023.1"/>
</dbReference>
<name>A0A918KYT8_9ACTN</name>
<reference evidence="1" key="1">
    <citation type="journal article" date="2014" name="Int. J. Syst. Evol. Microbiol.">
        <title>Complete genome sequence of Corynebacterium casei LMG S-19264T (=DSM 44701T), isolated from a smear-ripened cheese.</title>
        <authorList>
            <consortium name="US DOE Joint Genome Institute (JGI-PGF)"/>
            <person name="Walter F."/>
            <person name="Albersmeier A."/>
            <person name="Kalinowski J."/>
            <person name="Ruckert C."/>
        </authorList>
    </citation>
    <scope>NUCLEOTIDE SEQUENCE</scope>
    <source>
        <strain evidence="1">JCM 4346</strain>
    </source>
</reference>